<gene>
    <name evidence="1" type="ORF">S01H1_26987</name>
</gene>
<proteinExistence type="predicted"/>
<reference evidence="1" key="1">
    <citation type="journal article" date="2014" name="Front. Microbiol.">
        <title>High frequency of phylogenetically diverse reductive dehalogenase-homologous genes in deep subseafloor sedimentary metagenomes.</title>
        <authorList>
            <person name="Kawai M."/>
            <person name="Futagami T."/>
            <person name="Toyoda A."/>
            <person name="Takaki Y."/>
            <person name="Nishi S."/>
            <person name="Hori S."/>
            <person name="Arai W."/>
            <person name="Tsubouchi T."/>
            <person name="Morono Y."/>
            <person name="Uchiyama I."/>
            <person name="Ito T."/>
            <person name="Fujiyama A."/>
            <person name="Inagaki F."/>
            <person name="Takami H."/>
        </authorList>
    </citation>
    <scope>NUCLEOTIDE SEQUENCE</scope>
    <source>
        <strain evidence="1">Expedition CK06-06</strain>
    </source>
</reference>
<feature type="non-terminal residue" evidence="1">
    <location>
        <position position="1"/>
    </location>
</feature>
<evidence type="ECO:0008006" key="2">
    <source>
        <dbReference type="Google" id="ProtNLM"/>
    </source>
</evidence>
<comment type="caution">
    <text evidence="1">The sequence shown here is derived from an EMBL/GenBank/DDBJ whole genome shotgun (WGS) entry which is preliminary data.</text>
</comment>
<sequence length="76" mass="8722">AFLCTGDRNEVEDLSVNYPERWHIEEFFNNDQALGWNRAGTMNLNIQYGKMTMALLAQAASSALYPQISSTHYRHL</sequence>
<protein>
    <recommendedName>
        <fullName evidence="2">Transposase IS4-like domain-containing protein</fullName>
    </recommendedName>
</protein>
<accession>X0UEP9</accession>
<evidence type="ECO:0000313" key="1">
    <source>
        <dbReference type="EMBL" id="GAF86945.1"/>
    </source>
</evidence>
<name>X0UEP9_9ZZZZ</name>
<dbReference type="EMBL" id="BARS01016395">
    <property type="protein sequence ID" value="GAF86945.1"/>
    <property type="molecule type" value="Genomic_DNA"/>
</dbReference>
<dbReference type="AlphaFoldDB" id="X0UEP9"/>
<organism evidence="1">
    <name type="scientific">marine sediment metagenome</name>
    <dbReference type="NCBI Taxonomy" id="412755"/>
    <lineage>
        <taxon>unclassified sequences</taxon>
        <taxon>metagenomes</taxon>
        <taxon>ecological metagenomes</taxon>
    </lineage>
</organism>